<keyword evidence="6" id="KW-0046">Antibiotic resistance</keyword>
<dbReference type="GO" id="GO:0005886">
    <property type="term" value="C:plasma membrane"/>
    <property type="evidence" value="ECO:0007669"/>
    <property type="project" value="UniProtKB-SubCell"/>
</dbReference>
<evidence type="ECO:0000313" key="7">
    <source>
        <dbReference type="EMBL" id="KJY60899.1"/>
    </source>
</evidence>
<evidence type="ECO:0000313" key="8">
    <source>
        <dbReference type="Proteomes" id="UP000033558"/>
    </source>
</evidence>
<dbReference type="PANTHER" id="PTHR37693:SF1">
    <property type="entry name" value="INTEGRAL MEMBRANE PROTEIN"/>
    <property type="match status" value="1"/>
</dbReference>
<keyword evidence="6" id="KW-0808">Transferase</keyword>
<comment type="caution">
    <text evidence="7">The sequence shown here is derived from an EMBL/GenBank/DDBJ whole genome shotgun (WGS) entry which is preliminary data.</text>
</comment>
<keyword evidence="4 6" id="KW-1133">Transmembrane helix</keyword>
<organism evidence="7 8">
    <name type="scientific">Bombilactobacillus mellifer</name>
    <dbReference type="NCBI Taxonomy" id="1218492"/>
    <lineage>
        <taxon>Bacteria</taxon>
        <taxon>Bacillati</taxon>
        <taxon>Bacillota</taxon>
        <taxon>Bacilli</taxon>
        <taxon>Lactobacillales</taxon>
        <taxon>Lactobacillaceae</taxon>
        <taxon>Bombilactobacillus</taxon>
    </lineage>
</organism>
<keyword evidence="5 6" id="KW-0472">Membrane</keyword>
<evidence type="ECO:0000256" key="4">
    <source>
        <dbReference type="ARBA" id="ARBA00022989"/>
    </source>
</evidence>
<dbReference type="NCBIfam" id="TIGR00374">
    <property type="entry name" value="flippase-like domain"/>
    <property type="match status" value="1"/>
</dbReference>
<comment type="subcellular location">
    <subcellularLocation>
        <location evidence="1 6">Cell membrane</location>
        <topology evidence="1 6">Multi-pass membrane protein</topology>
    </subcellularLocation>
</comment>
<evidence type="ECO:0000256" key="2">
    <source>
        <dbReference type="ARBA" id="ARBA00022475"/>
    </source>
</evidence>
<accession>A0A0F4LRG9</accession>
<comment type="catalytic activity">
    <reaction evidence="6">
        <text>L-lysyl-tRNA(Lys) + a 1,2-diacyl-sn-glycero-3-phospho-(1'-sn-glycerol) = a 1,2-diacyl-sn-glycero-3-phospho-1'-(3'-O-L-lysyl)-sn-glycerol + tRNA(Lys)</text>
        <dbReference type="Rhea" id="RHEA:10668"/>
        <dbReference type="Rhea" id="RHEA-COMP:9696"/>
        <dbReference type="Rhea" id="RHEA-COMP:9697"/>
        <dbReference type="ChEBI" id="CHEBI:64716"/>
        <dbReference type="ChEBI" id="CHEBI:75792"/>
        <dbReference type="ChEBI" id="CHEBI:78442"/>
        <dbReference type="ChEBI" id="CHEBI:78529"/>
        <dbReference type="EC" id="2.3.2.3"/>
    </reaction>
</comment>
<keyword evidence="3 6" id="KW-0812">Transmembrane</keyword>
<keyword evidence="8" id="KW-1185">Reference proteome</keyword>
<gene>
    <name evidence="6" type="primary">mprF</name>
    <name evidence="7" type="ORF">JG30_10870</name>
</gene>
<feature type="transmembrane region" description="Helical" evidence="6">
    <location>
        <begin position="262"/>
        <end position="281"/>
    </location>
</feature>
<dbReference type="HOGENOM" id="CLU_039146_0_0_9"/>
<dbReference type="OrthoDB" id="9810654at2"/>
<dbReference type="Pfam" id="PF03706">
    <property type="entry name" value="LPG_synthase_TM"/>
    <property type="match status" value="1"/>
</dbReference>
<keyword evidence="6" id="KW-0443">Lipid metabolism</keyword>
<feature type="transmembrane region" description="Helical" evidence="6">
    <location>
        <begin position="120"/>
        <end position="142"/>
    </location>
</feature>
<evidence type="ECO:0000256" key="3">
    <source>
        <dbReference type="ARBA" id="ARBA00022692"/>
    </source>
</evidence>
<dbReference type="EMBL" id="JXJQ01000009">
    <property type="protein sequence ID" value="KJY60899.1"/>
    <property type="molecule type" value="Genomic_DNA"/>
</dbReference>
<dbReference type="AlphaFoldDB" id="A0A0F4LRG9"/>
<evidence type="ECO:0000256" key="1">
    <source>
        <dbReference type="ARBA" id="ARBA00004651"/>
    </source>
</evidence>
<reference evidence="7 8" key="1">
    <citation type="submission" date="2015-01" db="EMBL/GenBank/DDBJ databases">
        <title>Comparative genomics of the lactic acid bacteria isolated from the honey bee gut.</title>
        <authorList>
            <person name="Ellegaard K.M."/>
            <person name="Tamarit D."/>
            <person name="Javelind E."/>
            <person name="Olofsson T."/>
            <person name="Andersson S.G."/>
            <person name="Vasquez A."/>
        </authorList>
    </citation>
    <scope>NUCLEOTIDE SEQUENCE [LARGE SCALE GENOMIC DNA]</scope>
    <source>
        <strain evidence="7 8">Bin4</strain>
    </source>
</reference>
<evidence type="ECO:0000256" key="5">
    <source>
        <dbReference type="ARBA" id="ARBA00023136"/>
    </source>
</evidence>
<feature type="transmembrane region" description="Helical" evidence="6">
    <location>
        <begin position="311"/>
        <end position="331"/>
    </location>
</feature>
<dbReference type="PANTHER" id="PTHR37693">
    <property type="entry name" value="PHOSPHATIDYLGLYCEROL LYSYLTRANSFERASE"/>
    <property type="match status" value="1"/>
</dbReference>
<feature type="transmembrane region" description="Helical" evidence="6">
    <location>
        <begin position="230"/>
        <end position="250"/>
    </location>
</feature>
<proteinExistence type="inferred from homology"/>
<name>A0A0F4LRG9_9LACO</name>
<sequence>MSRKNQLSALLMLIIGFGVIAFEMRTTNLAALWHQVQTLDFFWLFVAFASMLLSYFFEALVLKVLLKNRTDELHNWWNLLRIPWIQALFNAITPFSSGGQPAQLVALVQSGVEVGRSTSVLLMKFIIFQSIVLLNFIIAMAFKFENIASHFAGLATLIVGGFVIHIVTIGFLLMVMFYYQFTRRMVLSIMKVLAFFMNPDKVQGRTEKLIAKIDTFHEESLVLKREKQKVLVATGLTFLQLLFYYLVVYFTLRALHVSQMNILDVLIMQIMIVMITSIFPIPGGTVGAEYSFKTLFANYVSTPSKLVLAMFLWRFITYYLGMFLGIIAVAFKPINEQQHKPVRGGKPLNEESLEQSK</sequence>
<keyword evidence="2" id="KW-1003">Cell membrane</keyword>
<evidence type="ECO:0000256" key="6">
    <source>
        <dbReference type="RuleBase" id="RU363042"/>
    </source>
</evidence>
<dbReference type="GO" id="GO:0046677">
    <property type="term" value="P:response to antibiotic"/>
    <property type="evidence" value="ECO:0007669"/>
    <property type="project" value="UniProtKB-KW"/>
</dbReference>
<dbReference type="PATRIC" id="fig|1218492.5.peg.1231"/>
<dbReference type="InterPro" id="IPR022791">
    <property type="entry name" value="L-PG_synthase/AglD"/>
</dbReference>
<dbReference type="EC" id="2.3.2.3" evidence="6"/>
<feature type="transmembrane region" description="Helical" evidence="6">
    <location>
        <begin position="41"/>
        <end position="66"/>
    </location>
</feature>
<feature type="transmembrane region" description="Helical" evidence="6">
    <location>
        <begin position="154"/>
        <end position="179"/>
    </location>
</feature>
<comment type="function">
    <text evidence="6">Catalyzes the transfer of a lysyl group from L-lysyl-tRNA(Lys) to membrane-bound phosphatidylglycerol (PG), which produces lysylphosphatidylglycerol (LPG), a major component of the bacterial membrane with a positive net charge. LPG synthesis contributes to bacterial virulence as it is involved in the resistance mechanism against cationic antimicrobial peptides (CAMP) produces by the host's immune system (defensins, cathelicidins) and by the competing microorganisms.</text>
</comment>
<dbReference type="Proteomes" id="UP000033558">
    <property type="component" value="Unassembled WGS sequence"/>
</dbReference>
<dbReference type="GO" id="GO:0050071">
    <property type="term" value="F:phosphatidylglycerol lysyltransferase activity"/>
    <property type="evidence" value="ECO:0007669"/>
    <property type="project" value="UniProtKB-EC"/>
</dbReference>
<dbReference type="STRING" id="1218492.JG30_10870"/>
<dbReference type="GO" id="GO:0006629">
    <property type="term" value="P:lipid metabolic process"/>
    <property type="evidence" value="ECO:0007669"/>
    <property type="project" value="UniProtKB-KW"/>
</dbReference>
<comment type="similarity">
    <text evidence="6">Belongs to the LPG synthase family.</text>
</comment>
<dbReference type="RefSeq" id="WP_046316870.1">
    <property type="nucleotide sequence ID" value="NZ_JAMBJK010000013.1"/>
</dbReference>
<protein>
    <recommendedName>
        <fullName evidence="6">Phosphatidylglycerol lysyltransferase</fullName>
        <ecNumber evidence="6">2.3.2.3</ecNumber>
    </recommendedName>
    <alternativeName>
        <fullName evidence="6">Lysylphosphatidylglycerol synthase</fullName>
    </alternativeName>
</protein>